<accession>A0AAE3HMF6</accession>
<dbReference type="CDD" id="cd13399">
    <property type="entry name" value="Slt35-like"/>
    <property type="match status" value="1"/>
</dbReference>
<dbReference type="NCBIfam" id="TIGR02282">
    <property type="entry name" value="MltB"/>
    <property type="match status" value="1"/>
</dbReference>
<dbReference type="AlphaFoldDB" id="A0AAE3HMF6"/>
<evidence type="ECO:0000256" key="1">
    <source>
        <dbReference type="PIRSR" id="PIRSR611757-1"/>
    </source>
</evidence>
<feature type="chain" id="PRO_5042022470" evidence="2">
    <location>
        <begin position="25"/>
        <end position="336"/>
    </location>
</feature>
<dbReference type="PANTHER" id="PTHR30163:SF9">
    <property type="entry name" value="MEMBRANE-BOUND LYTIC MUREIN TRANSGLYCOSYLASE B"/>
    <property type="match status" value="1"/>
</dbReference>
<evidence type="ECO:0000256" key="2">
    <source>
        <dbReference type="SAM" id="SignalP"/>
    </source>
</evidence>
<organism evidence="4 5">
    <name type="scientific">Methylohalomonas lacus</name>
    <dbReference type="NCBI Taxonomy" id="398773"/>
    <lineage>
        <taxon>Bacteria</taxon>
        <taxon>Pseudomonadati</taxon>
        <taxon>Pseudomonadota</taxon>
        <taxon>Gammaproteobacteria</taxon>
        <taxon>Methylohalomonadales</taxon>
        <taxon>Methylohalomonadaceae</taxon>
        <taxon>Methylohalomonas</taxon>
    </lineage>
</organism>
<evidence type="ECO:0000313" key="4">
    <source>
        <dbReference type="EMBL" id="MCS3903163.1"/>
    </source>
</evidence>
<dbReference type="RefSeq" id="WP_259054777.1">
    <property type="nucleotide sequence ID" value="NZ_JANUCT010000006.1"/>
</dbReference>
<comment type="caution">
    <text evidence="4">The sequence shown here is derived from an EMBL/GenBank/DDBJ whole genome shotgun (WGS) entry which is preliminary data.</text>
</comment>
<feature type="signal peptide" evidence="2">
    <location>
        <begin position="1"/>
        <end position="24"/>
    </location>
</feature>
<dbReference type="Pfam" id="PF13406">
    <property type="entry name" value="SLT_2"/>
    <property type="match status" value="1"/>
</dbReference>
<dbReference type="GO" id="GO:0009253">
    <property type="term" value="P:peptidoglycan catabolic process"/>
    <property type="evidence" value="ECO:0007669"/>
    <property type="project" value="TreeGrafter"/>
</dbReference>
<protein>
    <submittedName>
        <fullName evidence="4">Membrane-bound lytic murein transglycosylase B</fullName>
    </submittedName>
</protein>
<sequence>MKNIIANLLTLAMAAMLCTSCVHAANEAEQNDLDSSAVSSFIADMVRDHGFEEIRLQSIFDSAEYKQSIIDAITRPAEKMPWYRYKKIFVTDDRARAGVDYWHKHADTLADAEREFGVPTEIIVAIIGVETRYGAYTGKYRVVDALATLAFHYPKRADFFRSELKEFLILARQQDVDPLSIKGSYAGAMGIPQFIASSYRNYAIDFDDDNRVDLWANDIDAIGSVANYFRRHGWQPGEPVIFAVTDMPSNYTELERSELKPNIDYAQLQQSGVEIDGTLDPDTRVALLEFEGENGPIFRLGLDNFYVITRYNHSRLYALAVYLLAQEIRERYENLM</sequence>
<reference evidence="4" key="1">
    <citation type="submission" date="2022-08" db="EMBL/GenBank/DDBJ databases">
        <title>Genomic Encyclopedia of Type Strains, Phase III (KMG-III): the genomes of soil and plant-associated and newly described type strains.</title>
        <authorList>
            <person name="Whitman W."/>
        </authorList>
    </citation>
    <scope>NUCLEOTIDE SEQUENCE</scope>
    <source>
        <strain evidence="4">HMT 1</strain>
    </source>
</reference>
<evidence type="ECO:0000259" key="3">
    <source>
        <dbReference type="Pfam" id="PF13406"/>
    </source>
</evidence>
<dbReference type="EMBL" id="JANUCT010000006">
    <property type="protein sequence ID" value="MCS3903163.1"/>
    <property type="molecule type" value="Genomic_DNA"/>
</dbReference>
<feature type="domain" description="Transglycosylase SLT" evidence="3">
    <location>
        <begin position="36"/>
        <end position="326"/>
    </location>
</feature>
<dbReference type="PANTHER" id="PTHR30163">
    <property type="entry name" value="MEMBRANE-BOUND LYTIC MUREIN TRANSGLYCOSYLASE B"/>
    <property type="match status" value="1"/>
</dbReference>
<dbReference type="Gene3D" id="1.10.8.350">
    <property type="entry name" value="Bacterial muramidase"/>
    <property type="match status" value="1"/>
</dbReference>
<name>A0AAE3HMF6_9GAMM</name>
<keyword evidence="2" id="KW-0732">Signal</keyword>
<feature type="active site" evidence="1">
    <location>
        <position position="130"/>
    </location>
</feature>
<dbReference type="Proteomes" id="UP001204445">
    <property type="component" value="Unassembled WGS sequence"/>
</dbReference>
<dbReference type="InterPro" id="IPR023346">
    <property type="entry name" value="Lysozyme-like_dom_sf"/>
</dbReference>
<dbReference type="SUPFAM" id="SSF53955">
    <property type="entry name" value="Lysozyme-like"/>
    <property type="match status" value="1"/>
</dbReference>
<keyword evidence="5" id="KW-1185">Reference proteome</keyword>
<dbReference type="InterPro" id="IPR031304">
    <property type="entry name" value="SLT_2"/>
</dbReference>
<dbReference type="Gene3D" id="1.10.530.10">
    <property type="match status" value="1"/>
</dbReference>
<dbReference type="InterPro" id="IPR043426">
    <property type="entry name" value="MltB-like"/>
</dbReference>
<gene>
    <name evidence="4" type="ORF">J2T55_001180</name>
</gene>
<proteinExistence type="predicted"/>
<evidence type="ECO:0000313" key="5">
    <source>
        <dbReference type="Proteomes" id="UP001204445"/>
    </source>
</evidence>
<dbReference type="FunFam" id="1.10.8.350:FF:000001">
    <property type="entry name" value="Lytic murein transglycosylase B"/>
    <property type="match status" value="1"/>
</dbReference>
<dbReference type="GO" id="GO:0008933">
    <property type="term" value="F:peptidoglycan lytic transglycosylase activity"/>
    <property type="evidence" value="ECO:0007669"/>
    <property type="project" value="TreeGrafter"/>
</dbReference>
<dbReference type="InterPro" id="IPR011757">
    <property type="entry name" value="Lytic_transglycosylase_MltB"/>
</dbReference>